<dbReference type="GO" id="GO:0030145">
    <property type="term" value="F:manganese ion binding"/>
    <property type="evidence" value="ECO:0007669"/>
    <property type="project" value="UniProtKB-UniRule"/>
</dbReference>
<organism evidence="10 11">
    <name type="scientific">Rufibacter hautae</name>
    <dbReference type="NCBI Taxonomy" id="2595005"/>
    <lineage>
        <taxon>Bacteria</taxon>
        <taxon>Pseudomonadati</taxon>
        <taxon>Bacteroidota</taxon>
        <taxon>Cytophagia</taxon>
        <taxon>Cytophagales</taxon>
        <taxon>Hymenobacteraceae</taxon>
        <taxon>Rufibacter</taxon>
    </lineage>
</organism>
<dbReference type="InterPro" id="IPR005923">
    <property type="entry name" value="HutG"/>
</dbReference>
<evidence type="ECO:0000313" key="10">
    <source>
        <dbReference type="EMBL" id="KAA3437017.1"/>
    </source>
</evidence>
<dbReference type="PANTHER" id="PTHR11358:SF35">
    <property type="entry name" value="FORMIMIDOYLGLUTAMASE"/>
    <property type="match status" value="1"/>
</dbReference>
<keyword evidence="2 5" id="KW-0378">Hydrolase</keyword>
<dbReference type="AlphaFoldDB" id="A0A5B6TAW6"/>
<comment type="caution">
    <text evidence="10">The sequence shown here is derived from an EMBL/GenBank/DDBJ whole genome shotgun (WGS) entry which is preliminary data.</text>
</comment>
<dbReference type="Proteomes" id="UP000324133">
    <property type="component" value="Unassembled WGS sequence"/>
</dbReference>
<evidence type="ECO:0000256" key="2">
    <source>
        <dbReference type="ARBA" id="ARBA00022801"/>
    </source>
</evidence>
<comment type="pathway">
    <text evidence="5">Amino-acid degradation; L-histidine degradation into L-glutamate; L-glutamate from N-formimidoyl-L-glutamate (hydrolase route): step 1/1.</text>
</comment>
<dbReference type="PROSITE" id="PS01053">
    <property type="entry name" value="ARGINASE_1"/>
    <property type="match status" value="1"/>
</dbReference>
<dbReference type="PRINTS" id="PR00116">
    <property type="entry name" value="ARGINASE"/>
</dbReference>
<dbReference type="NCBIfam" id="TIGR01227">
    <property type="entry name" value="hutG"/>
    <property type="match status" value="1"/>
</dbReference>
<name>A0A5B6TAW6_9BACT</name>
<dbReference type="CDD" id="cd09988">
    <property type="entry name" value="Formimidoylglutamase"/>
    <property type="match status" value="1"/>
</dbReference>
<evidence type="ECO:0000256" key="3">
    <source>
        <dbReference type="ARBA" id="ARBA00022808"/>
    </source>
</evidence>
<feature type="binding site" evidence="5">
    <location>
        <position position="156"/>
    </location>
    <ligand>
        <name>Mn(2+)</name>
        <dbReference type="ChEBI" id="CHEBI:29035"/>
        <label>2</label>
    </ligand>
</feature>
<dbReference type="Pfam" id="PF00491">
    <property type="entry name" value="Arginase"/>
    <property type="match status" value="1"/>
</dbReference>
<evidence type="ECO:0000256" key="6">
    <source>
        <dbReference type="NCBIfam" id="TIGR01227"/>
    </source>
</evidence>
<dbReference type="GO" id="GO:0019557">
    <property type="term" value="P:L-histidine catabolic process to glutamate and formate"/>
    <property type="evidence" value="ECO:0007669"/>
    <property type="project" value="UniProtKB-UniPathway"/>
</dbReference>
<feature type="binding site" evidence="5 7">
    <location>
        <position position="130"/>
    </location>
    <ligand>
        <name>Mn(2+)</name>
        <dbReference type="ChEBI" id="CHEBI:29035"/>
        <label>1</label>
    </ligand>
</feature>
<comment type="cofactor">
    <cofactor evidence="5 7">
        <name>Mn(2+)</name>
        <dbReference type="ChEBI" id="CHEBI:29035"/>
    </cofactor>
    <text evidence="5 7">Binds 2 manganese ions per subunit.</text>
</comment>
<dbReference type="GO" id="GO:0008783">
    <property type="term" value="F:agmatinase activity"/>
    <property type="evidence" value="ECO:0007669"/>
    <property type="project" value="TreeGrafter"/>
</dbReference>
<dbReference type="EC" id="3.5.3.8" evidence="5 6"/>
<evidence type="ECO:0000313" key="11">
    <source>
        <dbReference type="Proteomes" id="UP000324133"/>
    </source>
</evidence>
<feature type="binding site" evidence="7">
    <location>
        <position position="250"/>
    </location>
    <ligand>
        <name>Mn(2+)</name>
        <dbReference type="ChEBI" id="CHEBI:29035"/>
        <label>1</label>
    </ligand>
</feature>
<comment type="function">
    <text evidence="5">Catalyzes the conversion of N-formimidoyl-L-glutamate to L-glutamate and formamide.</text>
</comment>
<evidence type="ECO:0000256" key="8">
    <source>
        <dbReference type="PROSITE-ProRule" id="PRU00742"/>
    </source>
</evidence>
<dbReference type="GO" id="GO:0050415">
    <property type="term" value="F:formimidoylglutamase activity"/>
    <property type="evidence" value="ECO:0007669"/>
    <property type="project" value="UniProtKB-UniRule"/>
</dbReference>
<feature type="binding site" evidence="5 7">
    <location>
        <position position="248"/>
    </location>
    <ligand>
        <name>Mn(2+)</name>
        <dbReference type="ChEBI" id="CHEBI:29035"/>
        <label>1</label>
    </ligand>
</feature>
<feature type="binding site" evidence="5 7">
    <location>
        <position position="160"/>
    </location>
    <ligand>
        <name>Mn(2+)</name>
        <dbReference type="ChEBI" id="CHEBI:29035"/>
        <label>1</label>
    </ligand>
</feature>
<feature type="binding site" evidence="7">
    <location>
        <position position="158"/>
    </location>
    <ligand>
        <name>Mn(2+)</name>
        <dbReference type="ChEBI" id="CHEBI:29035"/>
        <label>1</label>
    </ligand>
</feature>
<accession>A0A5B6TAW6</accession>
<dbReference type="InterPro" id="IPR023696">
    <property type="entry name" value="Ureohydrolase_dom_sf"/>
</dbReference>
<feature type="binding site" evidence="5">
    <location>
        <position position="250"/>
    </location>
    <ligand>
        <name>Mn(2+)</name>
        <dbReference type="ChEBI" id="CHEBI:29035"/>
        <label>2</label>
    </ligand>
</feature>
<dbReference type="PANTHER" id="PTHR11358">
    <property type="entry name" value="ARGINASE/AGMATINASE"/>
    <property type="match status" value="1"/>
</dbReference>
<gene>
    <name evidence="5 10" type="primary">hutG</name>
    <name evidence="10" type="ORF">FOA19_21830</name>
</gene>
<keyword evidence="1 5" id="KW-0479">Metal-binding</keyword>
<dbReference type="PROSITE" id="PS51409">
    <property type="entry name" value="ARGINASE_2"/>
    <property type="match status" value="1"/>
</dbReference>
<reference evidence="10 11" key="1">
    <citation type="submission" date="2019-07" db="EMBL/GenBank/DDBJ databases">
        <title>Rufibacter sp. nov., isolated from lake sediment.</title>
        <authorList>
            <person name="Qu J.-H."/>
        </authorList>
    </citation>
    <scope>NUCLEOTIDE SEQUENCE [LARGE SCALE GENOMIC DNA]</scope>
    <source>
        <strain evidence="10 11">NBS58-1</strain>
    </source>
</reference>
<evidence type="ECO:0000256" key="4">
    <source>
        <dbReference type="ARBA" id="ARBA00023211"/>
    </source>
</evidence>
<keyword evidence="3 5" id="KW-0369">Histidine metabolism</keyword>
<feature type="binding site" evidence="5">
    <location>
        <position position="158"/>
    </location>
    <ligand>
        <name>Mn(2+)</name>
        <dbReference type="ChEBI" id="CHEBI:29035"/>
        <label>2</label>
    </ligand>
</feature>
<comment type="catalytic activity">
    <reaction evidence="5">
        <text>N-formimidoyl-L-glutamate + H2O = formamide + L-glutamate</text>
        <dbReference type="Rhea" id="RHEA:22492"/>
        <dbReference type="ChEBI" id="CHEBI:15377"/>
        <dbReference type="ChEBI" id="CHEBI:16397"/>
        <dbReference type="ChEBI" id="CHEBI:29985"/>
        <dbReference type="ChEBI" id="CHEBI:58928"/>
        <dbReference type="EC" id="3.5.3.8"/>
    </reaction>
</comment>
<proteinExistence type="inferred from homology"/>
<keyword evidence="11" id="KW-1185">Reference proteome</keyword>
<dbReference type="InterPro" id="IPR020855">
    <property type="entry name" value="Ureohydrolase_Mn_BS"/>
</dbReference>
<dbReference type="EMBL" id="VKKY01000003">
    <property type="protein sequence ID" value="KAA3437017.1"/>
    <property type="molecule type" value="Genomic_DNA"/>
</dbReference>
<dbReference type="Gene3D" id="3.40.800.10">
    <property type="entry name" value="Ureohydrolase domain"/>
    <property type="match status" value="1"/>
</dbReference>
<keyword evidence="4 5" id="KW-0464">Manganese</keyword>
<dbReference type="InterPro" id="IPR006035">
    <property type="entry name" value="Ureohydrolase"/>
</dbReference>
<dbReference type="GO" id="GO:0019556">
    <property type="term" value="P:L-histidine catabolic process to glutamate and formamide"/>
    <property type="evidence" value="ECO:0007669"/>
    <property type="project" value="UniProtKB-UniRule"/>
</dbReference>
<feature type="binding site" evidence="5 7">
    <location>
        <position position="156"/>
    </location>
    <ligand>
        <name>Mn(2+)</name>
        <dbReference type="ChEBI" id="CHEBI:29035"/>
        <label>1</label>
    </ligand>
</feature>
<dbReference type="GO" id="GO:0033389">
    <property type="term" value="P:putrescine biosynthetic process from arginine, via agmatine"/>
    <property type="evidence" value="ECO:0007669"/>
    <property type="project" value="TreeGrafter"/>
</dbReference>
<evidence type="ECO:0000256" key="5">
    <source>
        <dbReference type="HAMAP-Rule" id="MF_00737"/>
    </source>
</evidence>
<dbReference type="OrthoDB" id="9788689at2"/>
<dbReference type="PIRSF" id="PIRSF036979">
    <property type="entry name" value="Arginase"/>
    <property type="match status" value="1"/>
</dbReference>
<evidence type="ECO:0000256" key="1">
    <source>
        <dbReference type="ARBA" id="ARBA00022723"/>
    </source>
</evidence>
<sequence length="320" mass="35054">MYKPSDKTAWKGRIDPQDGALGLRWHQVMQWLDLSGEVPKGEGQVAFLGFSCEEGVRRNQGRVGAADGPAAIRQALSPMADHLPETLRLFEAGEVICTETHLEEAQAQLGRKVAMLLKQGYRTIVLGGGHETAFGHFQGIQQSLLPQERLGIINLDAHFDLRSYSPQPSSGSPFLQIARALEAAKQEFHYLCLGIQEYGNTRKLFQTAAELGVQFVEAQDLQFGLTDMVKQKVQQFLSGVDKVYLSIDLDVFAAAYAPGVSAPTALGLPPQAILPLLQEIAGSGKLLTVDVVELNPKLDIDNRTAKLAAGLIYHLVQKWR</sequence>
<dbReference type="SUPFAM" id="SSF52768">
    <property type="entry name" value="Arginase/deacetylase"/>
    <property type="match status" value="1"/>
</dbReference>
<comment type="similarity">
    <text evidence="5 8 9">Belongs to the arginase family.</text>
</comment>
<evidence type="ECO:0000256" key="9">
    <source>
        <dbReference type="RuleBase" id="RU003684"/>
    </source>
</evidence>
<dbReference type="HAMAP" id="MF_00737">
    <property type="entry name" value="Formimidoylglutam"/>
    <property type="match status" value="1"/>
</dbReference>
<protein>
    <recommendedName>
        <fullName evidence="5 6">Formimidoylglutamase</fullName>
        <ecNumber evidence="5 6">3.5.3.8</ecNumber>
    </recommendedName>
    <alternativeName>
        <fullName evidence="5">Formiminoglutamase</fullName>
    </alternativeName>
    <alternativeName>
        <fullName evidence="5">Formiminoglutamate hydrolase</fullName>
    </alternativeName>
</protein>
<evidence type="ECO:0000256" key="7">
    <source>
        <dbReference type="PIRSR" id="PIRSR036979-1"/>
    </source>
</evidence>
<dbReference type="UniPathway" id="UPA00379">
    <property type="reaction ID" value="UER00552"/>
</dbReference>
<feature type="binding site" evidence="5">
    <location>
        <position position="248"/>
    </location>
    <ligand>
        <name>Mn(2+)</name>
        <dbReference type="ChEBI" id="CHEBI:29035"/>
        <label>2</label>
    </ligand>
</feature>
<dbReference type="RefSeq" id="WP_149092958.1">
    <property type="nucleotide sequence ID" value="NZ_VKKY01000003.1"/>
</dbReference>